<keyword evidence="3" id="KW-1185">Reference proteome</keyword>
<evidence type="ECO:0000256" key="1">
    <source>
        <dbReference type="SAM" id="MobiDB-lite"/>
    </source>
</evidence>
<evidence type="ECO:0000313" key="3">
    <source>
        <dbReference type="Proteomes" id="UP000290289"/>
    </source>
</evidence>
<dbReference type="STRING" id="3750.A0A498HE48"/>
<dbReference type="Proteomes" id="UP000290289">
    <property type="component" value="Chromosome 17"/>
</dbReference>
<dbReference type="EMBL" id="RDQH01000343">
    <property type="protein sequence ID" value="RXH67411.1"/>
    <property type="molecule type" value="Genomic_DNA"/>
</dbReference>
<feature type="compositionally biased region" description="Basic and acidic residues" evidence="1">
    <location>
        <begin position="62"/>
        <end position="83"/>
    </location>
</feature>
<evidence type="ECO:0000313" key="2">
    <source>
        <dbReference type="EMBL" id="RXH67411.1"/>
    </source>
</evidence>
<sequence length="89" mass="10302">MNIVCCCDVLESPHDHAAVYIAVMRNASSSNREGFDSPLNVYREVNTVQEKERILQELGPDPDQRQRWDDAHPFRERHCDTGKQNDFCP</sequence>
<gene>
    <name evidence="2" type="ORF">DVH24_027558</name>
</gene>
<comment type="caution">
    <text evidence="2">The sequence shown here is derived from an EMBL/GenBank/DDBJ whole genome shotgun (WGS) entry which is preliminary data.</text>
</comment>
<feature type="region of interest" description="Disordered" evidence="1">
    <location>
        <begin position="55"/>
        <end position="89"/>
    </location>
</feature>
<dbReference type="AlphaFoldDB" id="A0A498HE48"/>
<organism evidence="2 3">
    <name type="scientific">Malus domestica</name>
    <name type="common">Apple</name>
    <name type="synonym">Pyrus malus</name>
    <dbReference type="NCBI Taxonomy" id="3750"/>
    <lineage>
        <taxon>Eukaryota</taxon>
        <taxon>Viridiplantae</taxon>
        <taxon>Streptophyta</taxon>
        <taxon>Embryophyta</taxon>
        <taxon>Tracheophyta</taxon>
        <taxon>Spermatophyta</taxon>
        <taxon>Magnoliopsida</taxon>
        <taxon>eudicotyledons</taxon>
        <taxon>Gunneridae</taxon>
        <taxon>Pentapetalae</taxon>
        <taxon>rosids</taxon>
        <taxon>fabids</taxon>
        <taxon>Rosales</taxon>
        <taxon>Rosaceae</taxon>
        <taxon>Amygdaloideae</taxon>
        <taxon>Maleae</taxon>
        <taxon>Malus</taxon>
    </lineage>
</organism>
<accession>A0A498HE48</accession>
<protein>
    <submittedName>
        <fullName evidence="2">Uncharacterized protein</fullName>
    </submittedName>
</protein>
<name>A0A498HE48_MALDO</name>
<proteinExistence type="predicted"/>
<reference evidence="2 3" key="1">
    <citation type="submission" date="2018-10" db="EMBL/GenBank/DDBJ databases">
        <title>A high-quality apple genome assembly.</title>
        <authorList>
            <person name="Hu J."/>
        </authorList>
    </citation>
    <scope>NUCLEOTIDE SEQUENCE [LARGE SCALE GENOMIC DNA]</scope>
    <source>
        <strain evidence="3">cv. HFTH1</strain>
        <tissue evidence="2">Young leaf</tissue>
    </source>
</reference>